<accession>A0A1I2HN53</accession>
<dbReference type="RefSeq" id="WP_093835059.1">
    <property type="nucleotide sequence ID" value="NZ_FOLQ01000046.1"/>
</dbReference>
<organism evidence="1 2">
    <name type="scientific">Spirosoma endophyticum</name>
    <dbReference type="NCBI Taxonomy" id="662367"/>
    <lineage>
        <taxon>Bacteria</taxon>
        <taxon>Pseudomonadati</taxon>
        <taxon>Bacteroidota</taxon>
        <taxon>Cytophagia</taxon>
        <taxon>Cytophagales</taxon>
        <taxon>Cytophagaceae</taxon>
        <taxon>Spirosoma</taxon>
    </lineage>
</organism>
<name>A0A1I2HN53_9BACT</name>
<dbReference type="AlphaFoldDB" id="A0A1I2HN53"/>
<keyword evidence="2" id="KW-1185">Reference proteome</keyword>
<dbReference type="STRING" id="662367.SAMN05216167_14621"/>
<evidence type="ECO:0000313" key="1">
    <source>
        <dbReference type="EMBL" id="SFF31554.1"/>
    </source>
</evidence>
<dbReference type="Proteomes" id="UP000198598">
    <property type="component" value="Unassembled WGS sequence"/>
</dbReference>
<evidence type="ECO:0000313" key="2">
    <source>
        <dbReference type="Proteomes" id="UP000198598"/>
    </source>
</evidence>
<protein>
    <submittedName>
        <fullName evidence="1">Uncharacterized protein</fullName>
    </submittedName>
</protein>
<reference evidence="1 2" key="1">
    <citation type="submission" date="2016-10" db="EMBL/GenBank/DDBJ databases">
        <authorList>
            <person name="de Groot N.N."/>
        </authorList>
    </citation>
    <scope>NUCLEOTIDE SEQUENCE [LARGE SCALE GENOMIC DNA]</scope>
    <source>
        <strain evidence="1 2">DSM 26130</strain>
    </source>
</reference>
<proteinExistence type="predicted"/>
<sequence length="123" mass="13788">MQRILVIKILHWGCIVALNACSPKAHKTDDWVFRYTLVAAEPLEHYGVKGIRGPRNQDIPVGDTLVAESASFLTGVAAYSQVIYQQKEAWVFGALSKTRVVKKSKVTPTYSKNLPIKVIYKTR</sequence>
<dbReference type="EMBL" id="FOLQ01000046">
    <property type="protein sequence ID" value="SFF31554.1"/>
    <property type="molecule type" value="Genomic_DNA"/>
</dbReference>
<gene>
    <name evidence="1" type="ORF">SAMN05216167_14621</name>
</gene>
<dbReference type="OrthoDB" id="9879101at2"/>